<proteinExistence type="predicted"/>
<accession>A0A147KK04</accession>
<organism evidence="1 2">
    <name type="scientific">Thermobifida cellulosilytica TB100</name>
    <dbReference type="NCBI Taxonomy" id="665004"/>
    <lineage>
        <taxon>Bacteria</taxon>
        <taxon>Bacillati</taxon>
        <taxon>Actinomycetota</taxon>
        <taxon>Actinomycetes</taxon>
        <taxon>Streptosporangiales</taxon>
        <taxon>Nocardiopsidaceae</taxon>
        <taxon>Thermobifida</taxon>
    </lineage>
</organism>
<dbReference type="PATRIC" id="fig|665004.4.peg.742"/>
<keyword evidence="2" id="KW-1185">Reference proteome</keyword>
<dbReference type="RefSeq" id="WP_068753434.1">
    <property type="nucleotide sequence ID" value="NZ_KQ950180.1"/>
</dbReference>
<comment type="caution">
    <text evidence="1">The sequence shown here is derived from an EMBL/GenBank/DDBJ whole genome shotgun (WGS) entry which is preliminary data.</text>
</comment>
<reference evidence="2" key="1">
    <citation type="journal article" date="2017" name="Acta Aliment.">
        <title>Plant polysaccharide degrading enzyme system of Thermpbifida cellulosilytica TB100 revealed by de novo genome project data.</title>
        <authorList>
            <person name="Toth A."/>
            <person name="Baka E."/>
            <person name="Luzics S."/>
            <person name="Bata-Vidacs I."/>
            <person name="Nagy I."/>
            <person name="Balint B."/>
            <person name="Herceg R."/>
            <person name="Olasz F."/>
            <person name="Wilk T."/>
            <person name="Nagy T."/>
            <person name="Kriszt B."/>
            <person name="Nagy I."/>
            <person name="Kukolya J."/>
        </authorList>
    </citation>
    <scope>NUCLEOTIDE SEQUENCE [LARGE SCALE GENOMIC DNA]</scope>
    <source>
        <strain evidence="2">TB100</strain>
    </source>
</reference>
<dbReference type="EMBL" id="LGEM01000022">
    <property type="protein sequence ID" value="KUP97563.1"/>
    <property type="molecule type" value="Genomic_DNA"/>
</dbReference>
<dbReference type="AlphaFoldDB" id="A0A147KK04"/>
<gene>
    <name evidence="1" type="ORF">AC529_05735</name>
</gene>
<evidence type="ECO:0000313" key="1">
    <source>
        <dbReference type="EMBL" id="KUP97563.1"/>
    </source>
</evidence>
<sequence>MAVSPVLLVAADGGHPARLWPLRPRWHEHTRFWITLHTADLAAQEATAPLPPRRRPVLRGAVAPVRTTLAAIRAFARYRPTVVVSTGARGALPFLLLARLLRVPTLPVEVHDRVTTPTRTTLLCHPSTGRRSPLLRLRRRRSAATGPGTARPRR</sequence>
<dbReference type="Gene3D" id="3.40.50.2000">
    <property type="entry name" value="Glycogen Phosphorylase B"/>
    <property type="match status" value="1"/>
</dbReference>
<evidence type="ECO:0000313" key="2">
    <source>
        <dbReference type="Proteomes" id="UP000074382"/>
    </source>
</evidence>
<protein>
    <submittedName>
        <fullName evidence="1">Uncharacterized protein</fullName>
    </submittedName>
</protein>
<dbReference type="Proteomes" id="UP000074382">
    <property type="component" value="Unassembled WGS sequence"/>
</dbReference>
<name>A0A147KK04_THECS</name>
<dbReference type="STRING" id="665004.AC529_05735"/>
<dbReference type="SUPFAM" id="SSF53756">
    <property type="entry name" value="UDP-Glycosyltransferase/glycogen phosphorylase"/>
    <property type="match status" value="1"/>
</dbReference>
<dbReference type="OrthoDB" id="555447at2"/>